<evidence type="ECO:0000256" key="4">
    <source>
        <dbReference type="ARBA" id="ARBA00022679"/>
    </source>
</evidence>
<evidence type="ECO:0000313" key="10">
    <source>
        <dbReference type="EMBL" id="MBF0754808.1"/>
    </source>
</evidence>
<evidence type="ECO:0000313" key="11">
    <source>
        <dbReference type="Proteomes" id="UP000647980"/>
    </source>
</evidence>
<comment type="caution">
    <text evidence="10">The sequence shown here is derived from an EMBL/GenBank/DDBJ whole genome shotgun (WGS) entry which is preliminary data.</text>
</comment>
<dbReference type="PRINTS" id="PR00474">
    <property type="entry name" value="GLU5KINASE"/>
</dbReference>
<dbReference type="Proteomes" id="UP000647980">
    <property type="component" value="Unassembled WGS sequence"/>
</dbReference>
<sequence length="282" mass="30540">MLREKVQKAKRIVIKIGTNSIMNAPTKIDYKKIDRLAYAVSALHQEGKEVAIVTSGAVGLGASTMNLKEYPASIAGQQALASIGQGVLMNLYSKFFSHYNQHVGQVLITRDVISFPESYKNVSVALDTLLSKGVIPIINENDAVSVDELNHNTKFGDNDTLSAIVSEVIDADLLVILSDIEGLYTANPATDKNAELITYVNEVTPEIIEMAGGAGSKFATGGMATKLQAADRMIRRQKAMVIMKSDEPSKLFNLLAGEEIGTLFMKEGIHSDKQYSSIGNRS</sequence>
<keyword evidence="6 8" id="KW-0418">Kinase</keyword>
<dbReference type="InterPro" id="IPR001048">
    <property type="entry name" value="Asp/Glu/Uridylate_kinase"/>
</dbReference>
<dbReference type="RefSeq" id="WP_135099423.1">
    <property type="nucleotide sequence ID" value="NZ_JADGLW010000011.1"/>
</dbReference>
<gene>
    <name evidence="8 10" type="primary">proB</name>
    <name evidence="10" type="ORF">IR135_11275</name>
</gene>
<comment type="pathway">
    <text evidence="8">Amino-acid biosynthesis; L-proline biosynthesis; L-glutamate 5-semialdehyde from L-glutamate: step 1/2.</text>
</comment>
<dbReference type="InterPro" id="IPR001057">
    <property type="entry name" value="Glu/AcGlu_kinase"/>
</dbReference>
<keyword evidence="2 8" id="KW-0028">Amino-acid biosynthesis</keyword>
<evidence type="ECO:0000256" key="6">
    <source>
        <dbReference type="ARBA" id="ARBA00022777"/>
    </source>
</evidence>
<keyword evidence="1 8" id="KW-0963">Cytoplasm</keyword>
<evidence type="ECO:0000256" key="5">
    <source>
        <dbReference type="ARBA" id="ARBA00022741"/>
    </source>
</evidence>
<evidence type="ECO:0000256" key="8">
    <source>
        <dbReference type="HAMAP-Rule" id="MF_00456"/>
    </source>
</evidence>
<protein>
    <recommendedName>
        <fullName evidence="8">Glutamate 5-kinase</fullName>
        <ecNumber evidence="8">2.7.2.11</ecNumber>
    </recommendedName>
    <alternativeName>
        <fullName evidence="8">Gamma-glutamyl kinase</fullName>
        <shortName evidence="8">GK</shortName>
    </alternativeName>
</protein>
<dbReference type="GO" id="GO:0004349">
    <property type="term" value="F:glutamate 5-kinase activity"/>
    <property type="evidence" value="ECO:0007669"/>
    <property type="project" value="UniProtKB-EC"/>
</dbReference>
<dbReference type="EMBL" id="JADGLW010000011">
    <property type="protein sequence ID" value="MBF0754808.1"/>
    <property type="molecule type" value="Genomic_DNA"/>
</dbReference>
<reference evidence="10 11" key="1">
    <citation type="submission" date="2020-10" db="EMBL/GenBank/DDBJ databases">
        <title>Mouse Oral microbiota.</title>
        <authorList>
            <person name="Joseph S."/>
            <person name="Aduse-Opoku J."/>
        </authorList>
    </citation>
    <scope>NUCLEOTIDE SEQUENCE [LARGE SCALE GENOMIC DNA]</scope>
    <source>
        <strain evidence="10 11">19428wE5_W307</strain>
    </source>
</reference>
<feature type="binding site" evidence="8">
    <location>
        <position position="55"/>
    </location>
    <ligand>
        <name>substrate</name>
    </ligand>
</feature>
<keyword evidence="3 8" id="KW-0641">Proline biosynthesis</keyword>
<comment type="catalytic activity">
    <reaction evidence="8">
        <text>L-glutamate + ATP = L-glutamyl 5-phosphate + ADP</text>
        <dbReference type="Rhea" id="RHEA:14877"/>
        <dbReference type="ChEBI" id="CHEBI:29985"/>
        <dbReference type="ChEBI" id="CHEBI:30616"/>
        <dbReference type="ChEBI" id="CHEBI:58274"/>
        <dbReference type="ChEBI" id="CHEBI:456216"/>
        <dbReference type="EC" id="2.7.2.11"/>
    </reaction>
</comment>
<comment type="subcellular location">
    <subcellularLocation>
        <location evidence="8">Cytoplasm</location>
    </subcellularLocation>
</comment>
<feature type="binding site" evidence="8">
    <location>
        <begin position="220"/>
        <end position="226"/>
    </location>
    <ligand>
        <name>ATP</name>
        <dbReference type="ChEBI" id="CHEBI:30616"/>
    </ligand>
</feature>
<dbReference type="PANTHER" id="PTHR43654:SF1">
    <property type="entry name" value="ISOPENTENYL PHOSPHATE KINASE"/>
    <property type="match status" value="1"/>
</dbReference>
<feature type="domain" description="Aspartate/glutamate/uridylate kinase" evidence="9">
    <location>
        <begin position="10"/>
        <end position="242"/>
    </location>
</feature>
<feature type="binding site" evidence="8">
    <location>
        <position position="15"/>
    </location>
    <ligand>
        <name>ATP</name>
        <dbReference type="ChEBI" id="CHEBI:30616"/>
    </ligand>
</feature>
<evidence type="ECO:0000256" key="1">
    <source>
        <dbReference type="ARBA" id="ARBA00022490"/>
    </source>
</evidence>
<keyword evidence="11" id="KW-1185">Reference proteome</keyword>
<accession>A0ABR9Y1P9</accession>
<organism evidence="10 11">
    <name type="scientific">Jeotgalicoccus nanhaiensis</name>
    <dbReference type="NCBI Taxonomy" id="568603"/>
    <lineage>
        <taxon>Bacteria</taxon>
        <taxon>Bacillati</taxon>
        <taxon>Bacillota</taxon>
        <taxon>Bacilli</taxon>
        <taxon>Bacillales</taxon>
        <taxon>Staphylococcaceae</taxon>
        <taxon>Jeotgalicoccus</taxon>
    </lineage>
</organism>
<evidence type="ECO:0000256" key="3">
    <source>
        <dbReference type="ARBA" id="ARBA00022650"/>
    </source>
</evidence>
<dbReference type="NCBIfam" id="TIGR01027">
    <property type="entry name" value="proB"/>
    <property type="match status" value="1"/>
</dbReference>
<dbReference type="HAMAP" id="MF_00456">
    <property type="entry name" value="ProB"/>
    <property type="match status" value="1"/>
</dbReference>
<evidence type="ECO:0000256" key="7">
    <source>
        <dbReference type="ARBA" id="ARBA00022840"/>
    </source>
</evidence>
<dbReference type="InterPro" id="IPR041739">
    <property type="entry name" value="G5K_ProB"/>
</dbReference>
<feature type="binding site" evidence="8">
    <location>
        <position position="158"/>
    </location>
    <ligand>
        <name>substrate</name>
    </ligand>
</feature>
<dbReference type="PIRSF" id="PIRSF000729">
    <property type="entry name" value="GK"/>
    <property type="match status" value="1"/>
</dbReference>
<feature type="binding site" evidence="8">
    <location>
        <begin position="178"/>
        <end position="179"/>
    </location>
    <ligand>
        <name>ATP</name>
        <dbReference type="ChEBI" id="CHEBI:30616"/>
    </ligand>
</feature>
<dbReference type="SUPFAM" id="SSF53633">
    <property type="entry name" value="Carbamate kinase-like"/>
    <property type="match status" value="1"/>
</dbReference>
<evidence type="ECO:0000256" key="2">
    <source>
        <dbReference type="ARBA" id="ARBA00022605"/>
    </source>
</evidence>
<dbReference type="InterPro" id="IPR019797">
    <property type="entry name" value="Glutamate_5-kinase_CS"/>
</dbReference>
<dbReference type="PANTHER" id="PTHR43654">
    <property type="entry name" value="GLUTAMATE 5-KINASE"/>
    <property type="match status" value="1"/>
</dbReference>
<keyword evidence="4 8" id="KW-0808">Transferase</keyword>
<comment type="similarity">
    <text evidence="8">Belongs to the glutamate 5-kinase family.</text>
</comment>
<name>A0ABR9Y1P9_9STAP</name>
<dbReference type="InterPro" id="IPR036393">
    <property type="entry name" value="AceGlu_kinase-like_sf"/>
</dbReference>
<feature type="binding site" evidence="8">
    <location>
        <position position="142"/>
    </location>
    <ligand>
        <name>substrate</name>
    </ligand>
</feature>
<keyword evidence="5 8" id="KW-0547">Nucleotide-binding</keyword>
<keyword evidence="7 8" id="KW-0067">ATP-binding</keyword>
<evidence type="ECO:0000259" key="9">
    <source>
        <dbReference type="Pfam" id="PF00696"/>
    </source>
</evidence>
<proteinExistence type="inferred from homology"/>
<dbReference type="EC" id="2.7.2.11" evidence="8"/>
<dbReference type="CDD" id="cd04242">
    <property type="entry name" value="AAK_G5K_ProB"/>
    <property type="match status" value="1"/>
</dbReference>
<dbReference type="Gene3D" id="3.40.1160.10">
    <property type="entry name" value="Acetylglutamate kinase-like"/>
    <property type="match status" value="1"/>
</dbReference>
<dbReference type="Pfam" id="PF00696">
    <property type="entry name" value="AA_kinase"/>
    <property type="match status" value="1"/>
</dbReference>
<dbReference type="InterPro" id="IPR005715">
    <property type="entry name" value="Glu_5kinase/COase_Synthase"/>
</dbReference>
<comment type="function">
    <text evidence="8">Catalyzes the transfer of a phosphate group to glutamate to form L-glutamate 5-phosphate.</text>
</comment>
<dbReference type="InterPro" id="IPR011529">
    <property type="entry name" value="Glu_5kinase"/>
</dbReference>
<dbReference type="PROSITE" id="PS00902">
    <property type="entry name" value="GLUTAMATE_5_KINASE"/>
    <property type="match status" value="1"/>
</dbReference>